<dbReference type="Pfam" id="PF21036">
    <property type="entry name" value="EryCIII-like_N"/>
    <property type="match status" value="1"/>
</dbReference>
<evidence type="ECO:0000259" key="6">
    <source>
        <dbReference type="Pfam" id="PF21036"/>
    </source>
</evidence>
<keyword evidence="3" id="KW-0808">Transferase</keyword>
<sequence length="421" mass="45448">MRIVVASLAEKTNFLSLVPLAWALRAAGHEVRVASQPALAPVVRHTGLPFVPVGRDHGFWRHLTARSSFDGLRGGVPLFSAFGSGRGQRPWAEELEDYKQVVTWWWRMVNDPMEQDLVAFCREWRPDLVVWEPITFSAAIAAQACGAAHVRHPWGADVFGAVRARFLARMAEQPAAEREDPLSAWLGARAARHGVEYSETLVHGQATLEQIPASLRVPTPHDLTYLPMRYVPYNGRAVIPHWLRTPPERPRVGLSLGSSTAAWLGRSGVDVPLVLEGLADLDVEVVATLPAHEQDALGPVPANTRLTEYVPLHALAPTCDAMVTHGGTGTVLTGLAHGVPQLVSPRPTFDESLLASSVAGIGAARVLDPDQVTPDAVAAGVRALLHDPRHTGAADALRQEMAAMPSPADLAHTLTALTDQR</sequence>
<keyword evidence="8" id="KW-1185">Reference proteome</keyword>
<evidence type="ECO:0000313" key="8">
    <source>
        <dbReference type="Proteomes" id="UP001356095"/>
    </source>
</evidence>
<name>A0ABU7KAA3_9ACTN</name>
<reference evidence="7 8" key="1">
    <citation type="submission" date="2023-08" db="EMBL/GenBank/DDBJ databases">
        <authorList>
            <person name="Girao M."/>
            <person name="Carvalho M.F."/>
        </authorList>
    </citation>
    <scope>NUCLEOTIDE SEQUENCE [LARGE SCALE GENOMIC DNA]</scope>
    <source>
        <strain evidence="7 8">CT-R113</strain>
    </source>
</reference>
<dbReference type="CDD" id="cd03784">
    <property type="entry name" value="GT1_Gtf-like"/>
    <property type="match status" value="1"/>
</dbReference>
<organism evidence="7 8">
    <name type="scientific">Nocardiopsis codii</name>
    <dbReference type="NCBI Taxonomy" id="3065942"/>
    <lineage>
        <taxon>Bacteria</taxon>
        <taxon>Bacillati</taxon>
        <taxon>Actinomycetota</taxon>
        <taxon>Actinomycetes</taxon>
        <taxon>Streptosporangiales</taxon>
        <taxon>Nocardiopsidaceae</taxon>
        <taxon>Nocardiopsis</taxon>
    </lineage>
</organism>
<dbReference type="NCBIfam" id="TIGR04516">
    <property type="entry name" value="glycosyl_450act"/>
    <property type="match status" value="1"/>
</dbReference>
<proteinExistence type="inferred from homology"/>
<evidence type="ECO:0000256" key="4">
    <source>
        <dbReference type="ARBA" id="ARBA00023194"/>
    </source>
</evidence>
<dbReference type="SUPFAM" id="SSF53756">
    <property type="entry name" value="UDP-Glycosyltransferase/glycogen phosphorylase"/>
    <property type="match status" value="1"/>
</dbReference>
<evidence type="ECO:0000256" key="2">
    <source>
        <dbReference type="ARBA" id="ARBA00022676"/>
    </source>
</evidence>
<dbReference type="Proteomes" id="UP001356095">
    <property type="component" value="Unassembled WGS sequence"/>
</dbReference>
<protein>
    <submittedName>
        <fullName evidence="7">Activator-dependent family glycosyltransferase</fullName>
    </submittedName>
</protein>
<dbReference type="RefSeq" id="WP_330092934.1">
    <property type="nucleotide sequence ID" value="NZ_JAUZMY010000018.1"/>
</dbReference>
<dbReference type="InterPro" id="IPR048284">
    <property type="entry name" value="EryCIII-like_N"/>
</dbReference>
<evidence type="ECO:0000313" key="7">
    <source>
        <dbReference type="EMBL" id="MEE2039155.1"/>
    </source>
</evidence>
<comment type="similarity">
    <text evidence="1">Belongs to the glycosyltransferase 28 family.</text>
</comment>
<dbReference type="InterPro" id="IPR050426">
    <property type="entry name" value="Glycosyltransferase_28"/>
</dbReference>
<dbReference type="EMBL" id="JAUZMY010000018">
    <property type="protein sequence ID" value="MEE2039155.1"/>
    <property type="molecule type" value="Genomic_DNA"/>
</dbReference>
<keyword evidence="2" id="KW-0328">Glycosyltransferase</keyword>
<dbReference type="Gene3D" id="3.40.50.2000">
    <property type="entry name" value="Glycogen Phosphorylase B"/>
    <property type="match status" value="2"/>
</dbReference>
<accession>A0ABU7KAA3</accession>
<dbReference type="PANTHER" id="PTHR48050">
    <property type="entry name" value="STEROL 3-BETA-GLUCOSYLTRANSFERASE"/>
    <property type="match status" value="1"/>
</dbReference>
<evidence type="ECO:0000259" key="5">
    <source>
        <dbReference type="Pfam" id="PF06722"/>
    </source>
</evidence>
<feature type="domain" description="Erythromycin biosynthesis protein CIII-like N-terminal" evidence="6">
    <location>
        <begin position="22"/>
        <end position="257"/>
    </location>
</feature>
<feature type="domain" description="Erythromycin biosynthesis protein CIII-like C-terminal" evidence="5">
    <location>
        <begin position="274"/>
        <end position="417"/>
    </location>
</feature>
<dbReference type="Pfam" id="PF06722">
    <property type="entry name" value="EryCIII-like_C"/>
    <property type="match status" value="1"/>
</dbReference>
<dbReference type="PANTHER" id="PTHR48050:SF13">
    <property type="entry name" value="STEROL 3-BETA-GLUCOSYLTRANSFERASE UGT80A2"/>
    <property type="match status" value="1"/>
</dbReference>
<gene>
    <name evidence="7" type="ORF">Q8791_18225</name>
</gene>
<keyword evidence="4" id="KW-0045">Antibiotic biosynthesis</keyword>
<evidence type="ECO:0000256" key="3">
    <source>
        <dbReference type="ARBA" id="ARBA00022679"/>
    </source>
</evidence>
<dbReference type="InterPro" id="IPR010610">
    <property type="entry name" value="EryCIII-like_C"/>
</dbReference>
<evidence type="ECO:0000256" key="1">
    <source>
        <dbReference type="ARBA" id="ARBA00006962"/>
    </source>
</evidence>
<comment type="caution">
    <text evidence="7">The sequence shown here is derived from an EMBL/GenBank/DDBJ whole genome shotgun (WGS) entry which is preliminary data.</text>
</comment>
<dbReference type="InterPro" id="IPR002213">
    <property type="entry name" value="UDP_glucos_trans"/>
</dbReference>
<dbReference type="InterPro" id="IPR030953">
    <property type="entry name" value="Glycosyl_450act"/>
</dbReference>